<evidence type="ECO:0000313" key="9">
    <source>
        <dbReference type="Proteomes" id="UP000824211"/>
    </source>
</evidence>
<evidence type="ECO:0000256" key="5">
    <source>
        <dbReference type="ARBA" id="ARBA00022777"/>
    </source>
</evidence>
<dbReference type="InterPro" id="IPR005467">
    <property type="entry name" value="His_kinase_dom"/>
</dbReference>
<keyword evidence="3" id="KW-0597">Phosphoprotein</keyword>
<dbReference type="InterPro" id="IPR050980">
    <property type="entry name" value="2C_sensor_his_kinase"/>
</dbReference>
<reference evidence="8" key="2">
    <citation type="submission" date="2021-04" db="EMBL/GenBank/DDBJ databases">
        <authorList>
            <person name="Gilroy R."/>
        </authorList>
    </citation>
    <scope>NUCLEOTIDE SEQUENCE</scope>
    <source>
        <strain evidence="8">ChiHjej9B8-13557</strain>
    </source>
</reference>
<dbReference type="PROSITE" id="PS50109">
    <property type="entry name" value="HIS_KIN"/>
    <property type="match status" value="1"/>
</dbReference>
<feature type="domain" description="Histidine kinase" evidence="7">
    <location>
        <begin position="28"/>
        <end position="248"/>
    </location>
</feature>
<proteinExistence type="predicted"/>
<accession>A0A9D2MEN0</accession>
<evidence type="ECO:0000256" key="4">
    <source>
        <dbReference type="ARBA" id="ARBA00022679"/>
    </source>
</evidence>
<dbReference type="Gene3D" id="3.30.565.10">
    <property type="entry name" value="Histidine kinase-like ATPase, C-terminal domain"/>
    <property type="match status" value="1"/>
</dbReference>
<evidence type="ECO:0000313" key="8">
    <source>
        <dbReference type="EMBL" id="HJB59282.1"/>
    </source>
</evidence>
<dbReference type="SMART" id="SM00387">
    <property type="entry name" value="HATPase_c"/>
    <property type="match status" value="1"/>
</dbReference>
<protein>
    <recommendedName>
        <fullName evidence="2">histidine kinase</fullName>
        <ecNumber evidence="2">2.7.13.3</ecNumber>
    </recommendedName>
</protein>
<dbReference type="PANTHER" id="PTHR44936:SF9">
    <property type="entry name" value="SENSOR PROTEIN CREC"/>
    <property type="match status" value="1"/>
</dbReference>
<keyword evidence="5 8" id="KW-0418">Kinase</keyword>
<dbReference type="PANTHER" id="PTHR44936">
    <property type="entry name" value="SENSOR PROTEIN CREC"/>
    <property type="match status" value="1"/>
</dbReference>
<dbReference type="GO" id="GO:0000160">
    <property type="term" value="P:phosphorelay signal transduction system"/>
    <property type="evidence" value="ECO:0007669"/>
    <property type="project" value="UniProtKB-KW"/>
</dbReference>
<dbReference type="EMBL" id="DWXX01000113">
    <property type="protein sequence ID" value="HJB59282.1"/>
    <property type="molecule type" value="Genomic_DNA"/>
</dbReference>
<dbReference type="InterPro" id="IPR036890">
    <property type="entry name" value="HATPase_C_sf"/>
</dbReference>
<evidence type="ECO:0000256" key="6">
    <source>
        <dbReference type="ARBA" id="ARBA00023012"/>
    </source>
</evidence>
<dbReference type="GO" id="GO:0004673">
    <property type="term" value="F:protein histidine kinase activity"/>
    <property type="evidence" value="ECO:0007669"/>
    <property type="project" value="UniProtKB-EC"/>
</dbReference>
<sequence>MNNERSCLYENGPGSSRDALLEKLPLRTIEGEWQRSLDMIELSQRRLAHLIQDKQTPVSDKLETCLRDMQAASSRLDRTLNNTTALLRCIQGGEQPQWETLDLCAFVRVLCSVSQSLKERMHIRLTLDCGSQSPLYIQADRRFLSQICLHLLSNALRACAPEGGTVALVLHPDGQGGATLTLTDTGCGLPDNNNYASMDANRAHFLGGTRTGLLLCQEYCRLSGWQLELSRRPRGRGTVATLAMPRPALDQVRPVLHSPSPEEDLYKAQALWLQLVVELRNIPGLEDAPFAFPTKIP</sequence>
<dbReference type="AlphaFoldDB" id="A0A9D2MEN0"/>
<keyword evidence="4" id="KW-0808">Transferase</keyword>
<comment type="caution">
    <text evidence="8">The sequence shown here is derived from an EMBL/GenBank/DDBJ whole genome shotgun (WGS) entry which is preliminary data.</text>
</comment>
<evidence type="ECO:0000256" key="3">
    <source>
        <dbReference type="ARBA" id="ARBA00022553"/>
    </source>
</evidence>
<name>A0A9D2MEN0_9FIRM</name>
<evidence type="ECO:0000256" key="2">
    <source>
        <dbReference type="ARBA" id="ARBA00012438"/>
    </source>
</evidence>
<evidence type="ECO:0000256" key="1">
    <source>
        <dbReference type="ARBA" id="ARBA00000085"/>
    </source>
</evidence>
<reference evidence="8" key="1">
    <citation type="journal article" date="2021" name="PeerJ">
        <title>Extensive microbial diversity within the chicken gut microbiome revealed by metagenomics and culture.</title>
        <authorList>
            <person name="Gilroy R."/>
            <person name="Ravi A."/>
            <person name="Getino M."/>
            <person name="Pursley I."/>
            <person name="Horton D.L."/>
            <person name="Alikhan N.F."/>
            <person name="Baker D."/>
            <person name="Gharbi K."/>
            <person name="Hall N."/>
            <person name="Watson M."/>
            <person name="Adriaenssens E.M."/>
            <person name="Foster-Nyarko E."/>
            <person name="Jarju S."/>
            <person name="Secka A."/>
            <person name="Antonio M."/>
            <person name="Oren A."/>
            <person name="Chaudhuri R.R."/>
            <person name="La Ragione R."/>
            <person name="Hildebrand F."/>
            <person name="Pallen M.J."/>
        </authorList>
    </citation>
    <scope>NUCLEOTIDE SEQUENCE</scope>
    <source>
        <strain evidence="8">ChiHjej9B8-13557</strain>
    </source>
</reference>
<comment type="catalytic activity">
    <reaction evidence="1">
        <text>ATP + protein L-histidine = ADP + protein N-phospho-L-histidine.</text>
        <dbReference type="EC" id="2.7.13.3"/>
    </reaction>
</comment>
<dbReference type="SUPFAM" id="SSF55874">
    <property type="entry name" value="ATPase domain of HSP90 chaperone/DNA topoisomerase II/histidine kinase"/>
    <property type="match status" value="1"/>
</dbReference>
<dbReference type="EC" id="2.7.13.3" evidence="2"/>
<gene>
    <name evidence="8" type="ORF">H9771_06475</name>
</gene>
<dbReference type="Proteomes" id="UP000824211">
    <property type="component" value="Unassembled WGS sequence"/>
</dbReference>
<dbReference type="InterPro" id="IPR003594">
    <property type="entry name" value="HATPase_dom"/>
</dbReference>
<organism evidence="8 9">
    <name type="scientific">Candidatus Faecalibacterium faecipullorum</name>
    <dbReference type="NCBI Taxonomy" id="2838578"/>
    <lineage>
        <taxon>Bacteria</taxon>
        <taxon>Bacillati</taxon>
        <taxon>Bacillota</taxon>
        <taxon>Clostridia</taxon>
        <taxon>Eubacteriales</taxon>
        <taxon>Oscillospiraceae</taxon>
        <taxon>Faecalibacterium</taxon>
    </lineage>
</organism>
<evidence type="ECO:0000259" key="7">
    <source>
        <dbReference type="PROSITE" id="PS50109"/>
    </source>
</evidence>
<keyword evidence="6" id="KW-0902">Two-component regulatory system</keyword>
<dbReference type="Pfam" id="PF02518">
    <property type="entry name" value="HATPase_c"/>
    <property type="match status" value="1"/>
</dbReference>